<keyword evidence="9" id="KW-1185">Reference proteome</keyword>
<dbReference type="PANTHER" id="PTHR21367">
    <property type="entry name" value="ARGININE-TRNA-PROTEIN TRANSFERASE 1"/>
    <property type="match status" value="1"/>
</dbReference>
<evidence type="ECO:0000256" key="4">
    <source>
        <dbReference type="ARBA" id="ARBA00023315"/>
    </source>
</evidence>
<keyword evidence="2 5" id="KW-0808">Transferase</keyword>
<sequence length="559" mass="64109">MEDSHFLSSLVVPYGAYSSEKCGYCKGKAEGLHTTWGMSAKRLTVTDYQYMIDRGWRRSGTYCYKPLNEVTCCPCYTIRCNALDFRPSRSQKRLLKMVASFLKTGEVFARTHTIAEDWRSHPVELHQECTRKFVMDAKGDVPSSTKTNCRSGGDKKLRVSPLPLDICKPVQQTELSCVLPTGDSAPHVNPTDKRSDIVKSRARRWEAKLMRLKTRASKENRLVTDLLKEYEEKRQKRLNRNQPKQLEELLNLEPNKGTSKHFLEVRLVRSSPPSPDFQATLQTSHALYQKYQMAVHGDNPTDCEFAQFRRFLVKSPLVPDQALASDLCSESDETPPPFGSYHQQYWLDGERLVAVGVVDLLPQCLSSVYLFYDPDYSFLKLGTFSALREIAFVRELARKFGPNSTNASPLYVAFDWYYMGYFIRSCPKMAYKAQFHPSYLACPESYTWVPVDECIRRLSQSPNGKYARFSDEFARDSALDSLPCEDDELDRQITCYISREATCSESNPDSRPSATRLGICLKLDQIRPHLNHSYLAVLREWARMMGQRVLAGHFQVFFT</sequence>
<evidence type="ECO:0000259" key="7">
    <source>
        <dbReference type="Pfam" id="PF04377"/>
    </source>
</evidence>
<evidence type="ECO:0000313" key="9">
    <source>
        <dbReference type="Proteomes" id="UP000822476"/>
    </source>
</evidence>
<accession>A0A8S9YPY8</accession>
<dbReference type="AlphaFoldDB" id="A0A8S9YPY8"/>
<dbReference type="InterPro" id="IPR007471">
    <property type="entry name" value="N-end_Aminoacyl_Trfase_N"/>
</dbReference>
<dbReference type="OrthoDB" id="74183at2759"/>
<feature type="domain" description="N-end aminoacyl transferase N-terminal" evidence="6">
    <location>
        <begin position="21"/>
        <end position="93"/>
    </location>
</feature>
<dbReference type="PIRSF" id="PIRSF037207">
    <property type="entry name" value="ATE1_euk"/>
    <property type="match status" value="1"/>
</dbReference>
<dbReference type="Proteomes" id="UP000822476">
    <property type="component" value="Unassembled WGS sequence"/>
</dbReference>
<evidence type="ECO:0000313" key="8">
    <source>
        <dbReference type="EMBL" id="KAF7255030.1"/>
    </source>
</evidence>
<comment type="function">
    <text evidence="5">Involved in the post-translational conjugation of arginine to the N-terminal aspartate or glutamate of a protein. This arginylation is required for degradation of the protein via the ubiquitin pathway.</text>
</comment>
<dbReference type="InterPro" id="IPR030700">
    <property type="entry name" value="N-end_Aminoacyl_Trfase"/>
</dbReference>
<organism evidence="8 9">
    <name type="scientific">Paragonimus skrjabini miyazakii</name>
    <dbReference type="NCBI Taxonomy" id="59628"/>
    <lineage>
        <taxon>Eukaryota</taxon>
        <taxon>Metazoa</taxon>
        <taxon>Spiralia</taxon>
        <taxon>Lophotrochozoa</taxon>
        <taxon>Platyhelminthes</taxon>
        <taxon>Trematoda</taxon>
        <taxon>Digenea</taxon>
        <taxon>Plagiorchiida</taxon>
        <taxon>Troglotremata</taxon>
        <taxon>Troglotrematidae</taxon>
        <taxon>Paragonimus</taxon>
    </lineage>
</organism>
<dbReference type="InterPro" id="IPR017137">
    <property type="entry name" value="Arg-tRNA-P_Trfase_1_euk"/>
</dbReference>
<dbReference type="PANTHER" id="PTHR21367:SF1">
    <property type="entry name" value="ARGINYL-TRNA--PROTEIN TRANSFERASE 1"/>
    <property type="match status" value="1"/>
</dbReference>
<dbReference type="GO" id="GO:0004057">
    <property type="term" value="F:arginyl-tRNA--protein transferase activity"/>
    <property type="evidence" value="ECO:0007669"/>
    <property type="project" value="UniProtKB-EC"/>
</dbReference>
<evidence type="ECO:0000259" key="6">
    <source>
        <dbReference type="Pfam" id="PF04376"/>
    </source>
</evidence>
<evidence type="ECO:0000256" key="5">
    <source>
        <dbReference type="PIRNR" id="PIRNR037207"/>
    </source>
</evidence>
<comment type="caution">
    <text evidence="8">The sequence shown here is derived from an EMBL/GenBank/DDBJ whole genome shotgun (WGS) entry which is preliminary data.</text>
</comment>
<protein>
    <recommendedName>
        <fullName evidence="5">Arginyl-tRNA--protein transferase 1</fullName>
        <shortName evidence="5">Arginyltransferase 1</shortName>
        <shortName evidence="5">R-transferase 1</shortName>
        <ecNumber evidence="5">2.3.2.8</ecNumber>
    </recommendedName>
    <alternativeName>
        <fullName evidence="5">Arginine-tRNA--protein transferase 1</fullName>
    </alternativeName>
</protein>
<comment type="similarity">
    <text evidence="1 5">Belongs to the R-transferase family.</text>
</comment>
<evidence type="ECO:0000256" key="2">
    <source>
        <dbReference type="ARBA" id="ARBA00022679"/>
    </source>
</evidence>
<dbReference type="Pfam" id="PF04376">
    <property type="entry name" value="ATE_N"/>
    <property type="match status" value="1"/>
</dbReference>
<dbReference type="EMBL" id="JTDE01004396">
    <property type="protein sequence ID" value="KAF7255030.1"/>
    <property type="molecule type" value="Genomic_DNA"/>
</dbReference>
<feature type="domain" description="N-end rule aminoacyl transferase C-terminal" evidence="7">
    <location>
        <begin position="285"/>
        <end position="442"/>
    </location>
</feature>
<name>A0A8S9YPY8_9TREM</name>
<evidence type="ECO:0000256" key="1">
    <source>
        <dbReference type="ARBA" id="ARBA00009991"/>
    </source>
</evidence>
<proteinExistence type="inferred from homology"/>
<evidence type="ECO:0000256" key="3">
    <source>
        <dbReference type="ARBA" id="ARBA00022786"/>
    </source>
</evidence>
<dbReference type="EC" id="2.3.2.8" evidence="5"/>
<dbReference type="InterPro" id="IPR007472">
    <property type="entry name" value="N-end_Aminoacyl_Trfase_C"/>
</dbReference>
<gene>
    <name evidence="8" type="ORF">EG68_08226</name>
</gene>
<keyword evidence="3 5" id="KW-0833">Ubl conjugation pathway</keyword>
<keyword evidence="4 5" id="KW-0012">Acyltransferase</keyword>
<reference evidence="8" key="1">
    <citation type="submission" date="2019-07" db="EMBL/GenBank/DDBJ databases">
        <title>Annotation for the trematode Paragonimus miyazaki's.</title>
        <authorList>
            <person name="Choi Y.-J."/>
        </authorList>
    </citation>
    <scope>NUCLEOTIDE SEQUENCE</scope>
    <source>
        <strain evidence="8">Japan</strain>
    </source>
</reference>
<dbReference type="Pfam" id="PF04377">
    <property type="entry name" value="ATE_C"/>
    <property type="match status" value="1"/>
</dbReference>
<comment type="catalytic activity">
    <reaction evidence="5">
        <text>an N-terminal L-alpha-aminoacyl-[protein] + L-arginyl-tRNA(Arg) = an N-terminal L-arginyl-L-aminoacyl-[protein] + tRNA(Arg) + H(+)</text>
        <dbReference type="Rhea" id="RHEA:10208"/>
        <dbReference type="Rhea" id="RHEA-COMP:9658"/>
        <dbReference type="Rhea" id="RHEA-COMP:9673"/>
        <dbReference type="Rhea" id="RHEA-COMP:10636"/>
        <dbReference type="Rhea" id="RHEA-COMP:10638"/>
        <dbReference type="ChEBI" id="CHEBI:15378"/>
        <dbReference type="ChEBI" id="CHEBI:78442"/>
        <dbReference type="ChEBI" id="CHEBI:78513"/>
        <dbReference type="ChEBI" id="CHEBI:78597"/>
        <dbReference type="ChEBI" id="CHEBI:83562"/>
        <dbReference type="EC" id="2.3.2.8"/>
    </reaction>
</comment>
<dbReference type="GO" id="GO:0005737">
    <property type="term" value="C:cytoplasm"/>
    <property type="evidence" value="ECO:0007669"/>
    <property type="project" value="TreeGrafter"/>
</dbReference>